<dbReference type="OrthoDB" id="38217at2759"/>
<protein>
    <submittedName>
        <fullName evidence="3">Uncharacterized protein</fullName>
    </submittedName>
</protein>
<dbReference type="KEGG" id="fcy:FRACYDRAFT_207076"/>
<dbReference type="InParanoid" id="A0A1E7FKG3"/>
<feature type="transmembrane region" description="Helical" evidence="1">
    <location>
        <begin position="371"/>
        <end position="390"/>
    </location>
</feature>
<dbReference type="Proteomes" id="UP000095751">
    <property type="component" value="Unassembled WGS sequence"/>
</dbReference>
<keyword evidence="2" id="KW-0732">Signal</keyword>
<feature type="signal peptide" evidence="2">
    <location>
        <begin position="1"/>
        <end position="15"/>
    </location>
</feature>
<dbReference type="EMBL" id="KV784356">
    <property type="protein sequence ID" value="OEU18614.1"/>
    <property type="molecule type" value="Genomic_DNA"/>
</dbReference>
<evidence type="ECO:0000313" key="4">
    <source>
        <dbReference type="Proteomes" id="UP000095751"/>
    </source>
</evidence>
<evidence type="ECO:0000256" key="2">
    <source>
        <dbReference type="SAM" id="SignalP"/>
    </source>
</evidence>
<keyword evidence="4" id="KW-1185">Reference proteome</keyword>
<keyword evidence="1" id="KW-0812">Transmembrane</keyword>
<keyword evidence="1" id="KW-1133">Transmembrane helix</keyword>
<proteinExistence type="predicted"/>
<feature type="chain" id="PRO_5012113762" evidence="2">
    <location>
        <begin position="16"/>
        <end position="403"/>
    </location>
</feature>
<gene>
    <name evidence="3" type="ORF">FRACYDRAFT_207076</name>
</gene>
<accession>A0A1E7FKG3</accession>
<sequence length="403" mass="45088">MKLLLNFLTFGVASATLPIFGVPKSKAMKKPSLDNINAGSPLGLSLISKATRALEEDEEIDFSWVSNFSIKFQGCHHVSQWNEEADGEEDVRIETKRLIRFRLCPANSCSTDKAGGCDSTYGDYIIDMNTFLESYYTALENYNEYRCEYTAQVLCDCEDGDDKGDDFDEEICEWECYVEHGIEETCDAKNPYNDDEEEEDEFDLADYVECQQAEFNNGDRRRLADDDGEIEYFIGPYCAEQGGAIYLGLFTDDTCSSFADEEGGAEAYSYLSAGQALPYADTSLISMDCISCKEPEEYNEDGNDNEDEDQVIEMCEEIYQAAGKCEQGLEDSGYLYEANNNACNYISGIKVVRKDGIITQVGSKANKTSSIFIGIFVVAFVLLAAYVYYLKTKLDRASINLSD</sequence>
<evidence type="ECO:0000313" key="3">
    <source>
        <dbReference type="EMBL" id="OEU18614.1"/>
    </source>
</evidence>
<organism evidence="3 4">
    <name type="scientific">Fragilariopsis cylindrus CCMP1102</name>
    <dbReference type="NCBI Taxonomy" id="635003"/>
    <lineage>
        <taxon>Eukaryota</taxon>
        <taxon>Sar</taxon>
        <taxon>Stramenopiles</taxon>
        <taxon>Ochrophyta</taxon>
        <taxon>Bacillariophyta</taxon>
        <taxon>Bacillariophyceae</taxon>
        <taxon>Bacillariophycidae</taxon>
        <taxon>Bacillariales</taxon>
        <taxon>Bacillariaceae</taxon>
        <taxon>Fragilariopsis</taxon>
    </lineage>
</organism>
<name>A0A1E7FKG3_9STRA</name>
<evidence type="ECO:0000256" key="1">
    <source>
        <dbReference type="SAM" id="Phobius"/>
    </source>
</evidence>
<dbReference type="AlphaFoldDB" id="A0A1E7FKG3"/>
<reference evidence="3 4" key="1">
    <citation type="submission" date="2016-09" db="EMBL/GenBank/DDBJ databases">
        <title>Extensive genetic diversity and differential bi-allelic expression allows diatom success in the polar Southern Ocean.</title>
        <authorList>
            <consortium name="DOE Joint Genome Institute"/>
            <person name="Mock T."/>
            <person name="Otillar R.P."/>
            <person name="Strauss J."/>
            <person name="Dupont C."/>
            <person name="Frickenhaus S."/>
            <person name="Maumus F."/>
            <person name="Mcmullan M."/>
            <person name="Sanges R."/>
            <person name="Schmutz J."/>
            <person name="Toseland A."/>
            <person name="Valas R."/>
            <person name="Veluchamy A."/>
            <person name="Ward B.J."/>
            <person name="Allen A."/>
            <person name="Barry K."/>
            <person name="Falciatore A."/>
            <person name="Ferrante M."/>
            <person name="Fortunato A.E."/>
            <person name="Gloeckner G."/>
            <person name="Gruber A."/>
            <person name="Hipkin R."/>
            <person name="Janech M."/>
            <person name="Kroth P."/>
            <person name="Leese F."/>
            <person name="Lindquist E."/>
            <person name="Lyon B.R."/>
            <person name="Martin J."/>
            <person name="Mayer C."/>
            <person name="Parker M."/>
            <person name="Quesneville H."/>
            <person name="Raymond J."/>
            <person name="Uhlig C."/>
            <person name="Valentin K.U."/>
            <person name="Worden A.Z."/>
            <person name="Armbrust E.V."/>
            <person name="Bowler C."/>
            <person name="Green B."/>
            <person name="Moulton V."/>
            <person name="Van Oosterhout C."/>
            <person name="Grigoriev I."/>
        </authorList>
    </citation>
    <scope>NUCLEOTIDE SEQUENCE [LARGE SCALE GENOMIC DNA]</scope>
    <source>
        <strain evidence="3 4">CCMP1102</strain>
    </source>
</reference>
<keyword evidence="1" id="KW-0472">Membrane</keyword>